<dbReference type="Gene3D" id="3.40.50.2300">
    <property type="match status" value="2"/>
</dbReference>
<protein>
    <submittedName>
        <fullName evidence="2">Low molecular weight protein tyrosine phosphatase family protein</fullName>
    </submittedName>
</protein>
<evidence type="ECO:0000313" key="3">
    <source>
        <dbReference type="Proteomes" id="UP001218362"/>
    </source>
</evidence>
<dbReference type="AlphaFoldDB" id="A0AAJ5X5R2"/>
<dbReference type="EMBL" id="CP119316">
    <property type="protein sequence ID" value="WEK46081.1"/>
    <property type="molecule type" value="Genomic_DNA"/>
</dbReference>
<evidence type="ECO:0000313" key="2">
    <source>
        <dbReference type="EMBL" id="WEK46081.1"/>
    </source>
</evidence>
<dbReference type="SMART" id="SM00226">
    <property type="entry name" value="LMWPc"/>
    <property type="match status" value="1"/>
</dbReference>
<proteinExistence type="predicted"/>
<dbReference type="PIRSF" id="PIRSF029416">
    <property type="entry name" value="UCP029416_PTP"/>
    <property type="match status" value="1"/>
</dbReference>
<dbReference type="SUPFAM" id="SSF52788">
    <property type="entry name" value="Phosphotyrosine protein phosphatases I"/>
    <property type="match status" value="1"/>
</dbReference>
<accession>A0AAJ5X5R2</accession>
<gene>
    <name evidence="2" type="ORF">P0Y56_13795</name>
</gene>
<reference evidence="2" key="1">
    <citation type="submission" date="2023-03" db="EMBL/GenBank/DDBJ databases">
        <title>Andean soil-derived lignocellulolytic bacterial consortium as a source of novel taxa and putative plastic-active enzymes.</title>
        <authorList>
            <person name="Diaz-Garcia L."/>
            <person name="Chuvochina M."/>
            <person name="Feuerriegel G."/>
            <person name="Bunk B."/>
            <person name="Sproer C."/>
            <person name="Streit W.R."/>
            <person name="Rodriguez L.M."/>
            <person name="Overmann J."/>
            <person name="Jimenez D.J."/>
        </authorList>
    </citation>
    <scope>NUCLEOTIDE SEQUENCE</scope>
    <source>
        <strain evidence="2">MAG 26</strain>
    </source>
</reference>
<organism evidence="2 3">
    <name type="scientific">Candidatus Andeanibacterium colombiense</name>
    <dbReference type="NCBI Taxonomy" id="3121345"/>
    <lineage>
        <taxon>Bacteria</taxon>
        <taxon>Pseudomonadati</taxon>
        <taxon>Pseudomonadota</taxon>
        <taxon>Alphaproteobacteria</taxon>
        <taxon>Sphingomonadales</taxon>
        <taxon>Sphingomonadaceae</taxon>
        <taxon>Candidatus Andeanibacterium</taxon>
    </lineage>
</organism>
<feature type="domain" description="Phosphotyrosine protein phosphatase I" evidence="1">
    <location>
        <begin position="4"/>
        <end position="102"/>
    </location>
</feature>
<dbReference type="Proteomes" id="UP001218362">
    <property type="component" value="Chromosome"/>
</dbReference>
<sequence length="116" mass="13313">MGEKHFLFICSQNRLRSPTAEQIFADWPGVEAFSAGTTHDAENPLTDELVQWADIVVVMERTHCNKLRRKHRKALVQTRVICLDIPDEYEFIDPGLVRLLKARMLRHLPAHPLAGD</sequence>
<name>A0AAJ5X5R2_9SPHN</name>
<dbReference type="InterPro" id="IPR036196">
    <property type="entry name" value="Ptyr_pPase_sf"/>
</dbReference>
<dbReference type="InterPro" id="IPR023485">
    <property type="entry name" value="Ptyr_pPase"/>
</dbReference>
<dbReference type="InterPro" id="IPR016919">
    <property type="entry name" value="UCP029416_PTP"/>
</dbReference>
<dbReference type="KEGG" id="acob:P0Y56_13795"/>
<evidence type="ECO:0000259" key="1">
    <source>
        <dbReference type="SMART" id="SM00226"/>
    </source>
</evidence>